<dbReference type="PANTHER" id="PTHR30419">
    <property type="entry name" value="HTH-TYPE TRANSCRIPTIONAL REGULATOR YBHD"/>
    <property type="match status" value="1"/>
</dbReference>
<evidence type="ECO:0000259" key="6">
    <source>
        <dbReference type="PROSITE" id="PS50931"/>
    </source>
</evidence>
<sequence length="316" mass="34309">MNVSLRHLRAFVAVAKTESFTAAAGILHLTQPSLTKAIRELEEELGLSLFERTTRKVLLTPYGMAFLPSAQQLLNKLDLALKNLQEQANGLRGTIRVAAGAAISTTLLPVVISTFARRYPNITIHLFNDTSGGVMRRVGAGEVDLGIGSYTGSAAAHDVAARYLLSARLGVLFPPGYPVDDALIAENDLKKIPLLRDEGDTSIMSVLHQGSPNLWAAHNYQLVVTDLISQFAMVKAGVGACILSALAASHPLSEDLVYKLIDSTRLRRELYLFSRKNAVPSAALSLFIDVIYEVLPSVYFREGVTIESGLKSEMFI</sequence>
<dbReference type="InterPro" id="IPR000847">
    <property type="entry name" value="LysR_HTH_N"/>
</dbReference>
<feature type="coiled-coil region" evidence="5">
    <location>
        <begin position="67"/>
        <end position="94"/>
    </location>
</feature>
<keyword evidence="4" id="KW-0804">Transcription</keyword>
<keyword evidence="5" id="KW-0175">Coiled coil</keyword>
<dbReference type="AlphaFoldDB" id="A0A7T2PFX5"/>
<keyword evidence="3" id="KW-0238">DNA-binding</keyword>
<proteinExistence type="inferred from homology"/>
<dbReference type="KEGG" id="aall:I6G90_01060"/>
<dbReference type="Pfam" id="PF03466">
    <property type="entry name" value="LysR_substrate"/>
    <property type="match status" value="1"/>
</dbReference>
<reference evidence="7 8" key="1">
    <citation type="submission" date="2020-12" db="EMBL/GenBank/DDBJ databases">
        <title>FDA dAtabase for Regulatory Grade micrObial Sequences (FDA-ARGOS): Supporting development and validation of Infectious Disease Dx tests.</title>
        <authorList>
            <person name="Sproer C."/>
            <person name="Gronow S."/>
            <person name="Severitt S."/>
            <person name="Schroder I."/>
            <person name="Tallon L."/>
            <person name="Sadzewicz L."/>
            <person name="Zhao X."/>
            <person name="Boylan J."/>
            <person name="Ott S."/>
            <person name="Bowen H."/>
            <person name="Vavikolanu K."/>
            <person name="Mehta A."/>
            <person name="Aluvathingal J."/>
            <person name="Nadendla S."/>
            <person name="Lowell S."/>
            <person name="Myers T."/>
            <person name="Yan Y."/>
            <person name="Sichtig H."/>
        </authorList>
    </citation>
    <scope>NUCLEOTIDE SEQUENCE [LARGE SCALE GENOMIC DNA]</scope>
    <source>
        <strain evidence="7 8">FDAARGOS_933</strain>
    </source>
</reference>
<dbReference type="Gene3D" id="3.40.190.290">
    <property type="match status" value="1"/>
</dbReference>
<dbReference type="Gene3D" id="1.10.10.10">
    <property type="entry name" value="Winged helix-like DNA-binding domain superfamily/Winged helix DNA-binding domain"/>
    <property type="match status" value="1"/>
</dbReference>
<dbReference type="InterPro" id="IPR036390">
    <property type="entry name" value="WH_DNA-bd_sf"/>
</dbReference>
<dbReference type="GO" id="GO:0005829">
    <property type="term" value="C:cytosol"/>
    <property type="evidence" value="ECO:0007669"/>
    <property type="project" value="TreeGrafter"/>
</dbReference>
<evidence type="ECO:0000256" key="5">
    <source>
        <dbReference type="SAM" id="Coils"/>
    </source>
</evidence>
<feature type="domain" description="HTH lysR-type" evidence="6">
    <location>
        <begin position="1"/>
        <end position="60"/>
    </location>
</feature>
<dbReference type="InterPro" id="IPR036388">
    <property type="entry name" value="WH-like_DNA-bd_sf"/>
</dbReference>
<evidence type="ECO:0000313" key="8">
    <source>
        <dbReference type="Proteomes" id="UP000595101"/>
    </source>
</evidence>
<keyword evidence="2" id="KW-0805">Transcription regulation</keyword>
<evidence type="ECO:0000256" key="2">
    <source>
        <dbReference type="ARBA" id="ARBA00023015"/>
    </source>
</evidence>
<evidence type="ECO:0000256" key="3">
    <source>
        <dbReference type="ARBA" id="ARBA00023125"/>
    </source>
</evidence>
<dbReference type="Pfam" id="PF00126">
    <property type="entry name" value="HTH_1"/>
    <property type="match status" value="1"/>
</dbReference>
<dbReference type="GO" id="GO:0003677">
    <property type="term" value="F:DNA binding"/>
    <property type="evidence" value="ECO:0007669"/>
    <property type="project" value="UniProtKB-KW"/>
</dbReference>
<dbReference type="InterPro" id="IPR050950">
    <property type="entry name" value="HTH-type_LysR_regulators"/>
</dbReference>
<dbReference type="FunFam" id="1.10.10.10:FF:000001">
    <property type="entry name" value="LysR family transcriptional regulator"/>
    <property type="match status" value="1"/>
</dbReference>
<gene>
    <name evidence="7" type="ORF">I6G90_01060</name>
</gene>
<dbReference type="SUPFAM" id="SSF46785">
    <property type="entry name" value="Winged helix' DNA-binding domain"/>
    <property type="match status" value="1"/>
</dbReference>
<comment type="similarity">
    <text evidence="1">Belongs to the LysR transcriptional regulatory family.</text>
</comment>
<dbReference type="PANTHER" id="PTHR30419:SF30">
    <property type="entry name" value="LYSR FAMILY TRANSCRIPTIONAL REGULATOR"/>
    <property type="match status" value="1"/>
</dbReference>
<evidence type="ECO:0000256" key="4">
    <source>
        <dbReference type="ARBA" id="ARBA00023163"/>
    </source>
</evidence>
<dbReference type="EMBL" id="CP065745">
    <property type="protein sequence ID" value="QPR55066.1"/>
    <property type="molecule type" value="Genomic_DNA"/>
</dbReference>
<evidence type="ECO:0000256" key="1">
    <source>
        <dbReference type="ARBA" id="ARBA00009437"/>
    </source>
</evidence>
<dbReference type="InterPro" id="IPR005119">
    <property type="entry name" value="LysR_subst-bd"/>
</dbReference>
<name>A0A7T2PFX5_9GAMM</name>
<accession>A0A7T2PFX5</accession>
<evidence type="ECO:0000313" key="7">
    <source>
        <dbReference type="EMBL" id="QPR55066.1"/>
    </source>
</evidence>
<dbReference type="SUPFAM" id="SSF53850">
    <property type="entry name" value="Periplasmic binding protein-like II"/>
    <property type="match status" value="1"/>
</dbReference>
<organism evidence="7 8">
    <name type="scientific">Aeromonas allosaccharophila</name>
    <dbReference type="NCBI Taxonomy" id="656"/>
    <lineage>
        <taxon>Bacteria</taxon>
        <taxon>Pseudomonadati</taxon>
        <taxon>Pseudomonadota</taxon>
        <taxon>Gammaproteobacteria</taxon>
        <taxon>Aeromonadales</taxon>
        <taxon>Aeromonadaceae</taxon>
        <taxon>Aeromonas</taxon>
    </lineage>
</organism>
<dbReference type="PRINTS" id="PR00039">
    <property type="entry name" value="HTHLYSR"/>
</dbReference>
<dbReference type="GO" id="GO:0003700">
    <property type="term" value="F:DNA-binding transcription factor activity"/>
    <property type="evidence" value="ECO:0007669"/>
    <property type="project" value="InterPro"/>
</dbReference>
<protein>
    <submittedName>
        <fullName evidence="7">LysR family transcriptional regulator</fullName>
    </submittedName>
</protein>
<dbReference type="PROSITE" id="PS50931">
    <property type="entry name" value="HTH_LYSR"/>
    <property type="match status" value="1"/>
</dbReference>
<dbReference type="GeneID" id="60784152"/>
<dbReference type="Proteomes" id="UP000595101">
    <property type="component" value="Chromosome"/>
</dbReference>
<dbReference type="RefSeq" id="WP_139709032.1">
    <property type="nucleotide sequence ID" value="NZ_CAAKNO010000033.1"/>
</dbReference>